<feature type="compositionally biased region" description="Polar residues" evidence="1">
    <location>
        <begin position="450"/>
        <end position="459"/>
    </location>
</feature>
<feature type="region of interest" description="Disordered" evidence="1">
    <location>
        <begin position="392"/>
        <end position="459"/>
    </location>
</feature>
<accession>A0A8H3W9A8</accession>
<proteinExistence type="predicted"/>
<evidence type="ECO:0000313" key="3">
    <source>
        <dbReference type="Proteomes" id="UP000434172"/>
    </source>
</evidence>
<name>A0A8H3W9A8_9PEZI</name>
<comment type="caution">
    <text evidence="2">The sequence shown here is derived from an EMBL/GenBank/DDBJ whole genome shotgun (WGS) entry which is preliminary data.</text>
</comment>
<gene>
    <name evidence="2" type="ORF">GQ607_010808</name>
</gene>
<reference evidence="2 3" key="1">
    <citation type="submission" date="2019-12" db="EMBL/GenBank/DDBJ databases">
        <title>A genome sequence resource for the geographically widespread anthracnose pathogen Colletotrichum asianum.</title>
        <authorList>
            <person name="Meng Y."/>
        </authorList>
    </citation>
    <scope>NUCLEOTIDE SEQUENCE [LARGE SCALE GENOMIC DNA]</scope>
    <source>
        <strain evidence="2 3">ICMP 18580</strain>
    </source>
</reference>
<dbReference type="EMBL" id="WOWK01000066">
    <property type="protein sequence ID" value="KAF0321875.1"/>
    <property type="molecule type" value="Genomic_DNA"/>
</dbReference>
<dbReference type="OrthoDB" id="4838874at2759"/>
<organism evidence="2 3">
    <name type="scientific">Colletotrichum asianum</name>
    <dbReference type="NCBI Taxonomy" id="702518"/>
    <lineage>
        <taxon>Eukaryota</taxon>
        <taxon>Fungi</taxon>
        <taxon>Dikarya</taxon>
        <taxon>Ascomycota</taxon>
        <taxon>Pezizomycotina</taxon>
        <taxon>Sordariomycetes</taxon>
        <taxon>Hypocreomycetidae</taxon>
        <taxon>Glomerellales</taxon>
        <taxon>Glomerellaceae</taxon>
        <taxon>Colletotrichum</taxon>
        <taxon>Colletotrichum gloeosporioides species complex</taxon>
    </lineage>
</organism>
<evidence type="ECO:0000313" key="2">
    <source>
        <dbReference type="EMBL" id="KAF0321875.1"/>
    </source>
</evidence>
<dbReference type="AlphaFoldDB" id="A0A8H3W9A8"/>
<protein>
    <submittedName>
        <fullName evidence="2">Uncharacterized protein</fullName>
    </submittedName>
</protein>
<feature type="compositionally biased region" description="Low complexity" evidence="1">
    <location>
        <begin position="413"/>
        <end position="423"/>
    </location>
</feature>
<keyword evidence="3" id="KW-1185">Reference proteome</keyword>
<evidence type="ECO:0000256" key="1">
    <source>
        <dbReference type="SAM" id="MobiDB-lite"/>
    </source>
</evidence>
<dbReference type="Proteomes" id="UP000434172">
    <property type="component" value="Unassembled WGS sequence"/>
</dbReference>
<sequence length="459" mass="51884">MVRSARAFYQQTFTASGTVVVREHTLRYPELDFAESLHPKLAFTNQIPLQVYGGNQHGRRQRVNASTALSFLKRREIVYQADRTTLVANKCGYEIRLDANEVVKQCNSVRIGILALTLLNGDTSILDPGVYSFLENQGDETSGFNRPFLSPYDTDPGLIEDYTMMKGYLQMPRVCKHALRGNLTEGLRLSAYTWKGEREIDFDRLKYESEEAFRQRENRARAHLSMGNRMNLARQEIFSLGYLAPDSIVWAGLDPDGIECRARLDAERVRRDPQMRQVVAEIFFGILLYLKTHSDADATGLANSFWQSVRVDTIDNTRDGLPDEVNDALFNHRAVLDAPFETLKLDTDLAIDRIMHNGALWIGNYERGPRFQPGLPETFQNALEQPTQPLETNQDLGEIGEGLEDNGQGSGEGSSTQQEQQQGLSFPDDLYYLPENPSPGAFENEIVQYGSGNTLLRRQ</sequence>